<feature type="compositionally biased region" description="Basic and acidic residues" evidence="9">
    <location>
        <begin position="244"/>
        <end position="254"/>
    </location>
</feature>
<dbReference type="Proteomes" id="UP000268321">
    <property type="component" value="Unassembled WGS sequence"/>
</dbReference>
<evidence type="ECO:0000313" key="13">
    <source>
        <dbReference type="Proteomes" id="UP000268321"/>
    </source>
</evidence>
<feature type="region of interest" description="Disordered" evidence="9">
    <location>
        <begin position="244"/>
        <end position="289"/>
    </location>
</feature>
<dbReference type="GO" id="GO:0015031">
    <property type="term" value="P:protein transport"/>
    <property type="evidence" value="ECO:0007669"/>
    <property type="project" value="UniProtKB-KW"/>
</dbReference>
<gene>
    <name evidence="12" type="ORF">METBISCDRAFT_25894</name>
</gene>
<evidence type="ECO:0000259" key="11">
    <source>
        <dbReference type="Pfam" id="PF18097"/>
    </source>
</evidence>
<dbReference type="GO" id="GO:0005771">
    <property type="term" value="C:multivesicular body"/>
    <property type="evidence" value="ECO:0007669"/>
    <property type="project" value="TreeGrafter"/>
</dbReference>
<keyword evidence="5" id="KW-0963">Cytoplasm</keyword>
<evidence type="ECO:0000256" key="4">
    <source>
        <dbReference type="ARBA" id="ARBA00022448"/>
    </source>
</evidence>
<dbReference type="PANTHER" id="PTHR46009:SF1">
    <property type="entry name" value="VACUOLAR PROTEIN SORTING-ASSOCIATED PROTEIN VTA1 HOMOLOG"/>
    <property type="match status" value="1"/>
</dbReference>
<evidence type="ECO:0000256" key="6">
    <source>
        <dbReference type="ARBA" id="ARBA00022753"/>
    </source>
</evidence>
<feature type="domain" description="Vta1 C-terminal" evidence="11">
    <location>
        <begin position="350"/>
        <end position="385"/>
    </location>
</feature>
<dbReference type="Gene3D" id="1.25.40.270">
    <property type="entry name" value="Vacuolar protein sorting-associated protein vta1"/>
    <property type="match status" value="1"/>
</dbReference>
<name>A0A4P9ZIH6_9ASCO</name>
<keyword evidence="7" id="KW-0653">Protein transport</keyword>
<dbReference type="InterPro" id="IPR023175">
    <property type="entry name" value="Vta1/CALS_N_sf"/>
</dbReference>
<comment type="similarity">
    <text evidence="3">Belongs to the VTA1 family.</text>
</comment>
<dbReference type="EMBL" id="ML004433">
    <property type="protein sequence ID" value="RKP32141.1"/>
    <property type="molecule type" value="Genomic_DNA"/>
</dbReference>
<keyword evidence="13" id="KW-1185">Reference proteome</keyword>
<dbReference type="OrthoDB" id="391137at2759"/>
<dbReference type="GO" id="GO:0032511">
    <property type="term" value="P:late endosome to vacuole transport via multivesicular body sorting pathway"/>
    <property type="evidence" value="ECO:0007669"/>
    <property type="project" value="InterPro"/>
</dbReference>
<dbReference type="InterPro" id="IPR044538">
    <property type="entry name" value="Vta1-like"/>
</dbReference>
<keyword evidence="8" id="KW-0472">Membrane</keyword>
<evidence type="ECO:0000256" key="7">
    <source>
        <dbReference type="ARBA" id="ARBA00022927"/>
    </source>
</evidence>
<reference evidence="13" key="1">
    <citation type="journal article" date="2018" name="Nat. Microbiol.">
        <title>Leveraging single-cell genomics to expand the fungal tree of life.</title>
        <authorList>
            <person name="Ahrendt S.R."/>
            <person name="Quandt C.A."/>
            <person name="Ciobanu D."/>
            <person name="Clum A."/>
            <person name="Salamov A."/>
            <person name="Andreopoulos B."/>
            <person name="Cheng J.F."/>
            <person name="Woyke T."/>
            <person name="Pelin A."/>
            <person name="Henrissat B."/>
            <person name="Reynolds N.K."/>
            <person name="Benny G.L."/>
            <person name="Smith M.E."/>
            <person name="James T.Y."/>
            <person name="Grigoriev I.V."/>
        </authorList>
    </citation>
    <scope>NUCLEOTIDE SEQUENCE [LARGE SCALE GENOMIC DNA]</scope>
    <source>
        <strain evidence="13">Baker2002</strain>
    </source>
</reference>
<dbReference type="AlphaFoldDB" id="A0A4P9ZIH6"/>
<evidence type="ECO:0000256" key="3">
    <source>
        <dbReference type="ARBA" id="ARBA00007895"/>
    </source>
</evidence>
<dbReference type="Pfam" id="PF18097">
    <property type="entry name" value="Vta1_C"/>
    <property type="match status" value="1"/>
</dbReference>
<accession>A0A4P9ZIH6</accession>
<sequence length="394" mass="44492">MTTLDSIPESLRLDKDVTPFISRSIELLQVDPVVSYYCKFFVLDHILTLKLHVGNPAVKEFTSSLLDETEAIRNSESDSNLKAVLSNRQFSFNAVFLFAFKMYNSCLEDLNKYDGAMARVGLKLKATLNFWSLLLLFYNEKVDSVDYAKTTGGQCITADQFAAFCKEKQKMLKFQLGRLMKDEIPVKSGDTKDNELERELEYMSFKLGEAALKVSKDVEKDMLEKDDDEIGMRNRLDVYAKVDSDRPASQDHDNVSFPGVLSFDPSGEPEDIDDRFRLPGAPKFSPDDDLSHINKSSSVLVFTPGKLEYRPAQSNVTPKQPAIMPEAHPPKHNTVHINKENVSSILDFNDQVSKIQKHAKFAISALNYEDLDTAEEELLQGLELIRAARNVQLS</sequence>
<dbReference type="PANTHER" id="PTHR46009">
    <property type="entry name" value="VACUOLAR PROTEIN SORTING-ASSOCIATED PROTEIN VTA1 HOMOLOG"/>
    <property type="match status" value="1"/>
</dbReference>
<evidence type="ECO:0000313" key="12">
    <source>
        <dbReference type="EMBL" id="RKP32141.1"/>
    </source>
</evidence>
<keyword evidence="4" id="KW-0813">Transport</keyword>
<dbReference type="Pfam" id="PF04652">
    <property type="entry name" value="Vta1"/>
    <property type="match status" value="1"/>
</dbReference>
<protein>
    <submittedName>
        <fullName evidence="12">DUF605-domain-containing protein</fullName>
    </submittedName>
</protein>
<evidence type="ECO:0000256" key="1">
    <source>
        <dbReference type="ARBA" id="ARBA00004481"/>
    </source>
</evidence>
<dbReference type="Gene3D" id="1.20.5.420">
    <property type="entry name" value="Immunoglobulin FC, subunit C"/>
    <property type="match status" value="1"/>
</dbReference>
<evidence type="ECO:0000256" key="2">
    <source>
        <dbReference type="ARBA" id="ARBA00004496"/>
    </source>
</evidence>
<organism evidence="12 13">
    <name type="scientific">Metschnikowia bicuspidata</name>
    <dbReference type="NCBI Taxonomy" id="27322"/>
    <lineage>
        <taxon>Eukaryota</taxon>
        <taxon>Fungi</taxon>
        <taxon>Dikarya</taxon>
        <taxon>Ascomycota</taxon>
        <taxon>Saccharomycotina</taxon>
        <taxon>Pichiomycetes</taxon>
        <taxon>Metschnikowiaceae</taxon>
        <taxon>Metschnikowia</taxon>
    </lineage>
</organism>
<dbReference type="GO" id="GO:0010008">
    <property type="term" value="C:endosome membrane"/>
    <property type="evidence" value="ECO:0007669"/>
    <property type="project" value="UniProtKB-SubCell"/>
</dbReference>
<evidence type="ECO:0000256" key="8">
    <source>
        <dbReference type="ARBA" id="ARBA00023136"/>
    </source>
</evidence>
<evidence type="ECO:0000256" key="5">
    <source>
        <dbReference type="ARBA" id="ARBA00022490"/>
    </source>
</evidence>
<dbReference type="InterPro" id="IPR039431">
    <property type="entry name" value="Vta1/CALS_N"/>
</dbReference>
<comment type="subcellular location">
    <subcellularLocation>
        <location evidence="2">Cytoplasm</location>
    </subcellularLocation>
    <subcellularLocation>
        <location evidence="1">Endosome membrane</location>
        <topology evidence="1">Peripheral membrane protein</topology>
    </subcellularLocation>
</comment>
<evidence type="ECO:0000256" key="9">
    <source>
        <dbReference type="SAM" id="MobiDB-lite"/>
    </source>
</evidence>
<dbReference type="InterPro" id="IPR041212">
    <property type="entry name" value="Vta1_C"/>
</dbReference>
<feature type="domain" description="Vta1/callose synthase N-terminal" evidence="10">
    <location>
        <begin position="17"/>
        <end position="183"/>
    </location>
</feature>
<evidence type="ECO:0000259" key="10">
    <source>
        <dbReference type="Pfam" id="PF04652"/>
    </source>
</evidence>
<proteinExistence type="inferred from homology"/>
<keyword evidence="6" id="KW-0967">Endosome</keyword>